<evidence type="ECO:0000256" key="3">
    <source>
        <dbReference type="ARBA" id="ARBA00012865"/>
    </source>
</evidence>
<dbReference type="SUPFAM" id="SSF56601">
    <property type="entry name" value="beta-lactamase/transpeptidase-like"/>
    <property type="match status" value="1"/>
</dbReference>
<keyword evidence="5" id="KW-0378">Hydrolase</keyword>
<dbReference type="Gene3D" id="3.90.1310.10">
    <property type="entry name" value="Penicillin-binding protein 2a (Domain 2)"/>
    <property type="match status" value="1"/>
</dbReference>
<dbReference type="InterPro" id="IPR050515">
    <property type="entry name" value="Beta-lactam/transpept"/>
</dbReference>
<dbReference type="GO" id="GO:0005886">
    <property type="term" value="C:plasma membrane"/>
    <property type="evidence" value="ECO:0007669"/>
    <property type="project" value="TreeGrafter"/>
</dbReference>
<dbReference type="Proteomes" id="UP000261212">
    <property type="component" value="Unassembled WGS sequence"/>
</dbReference>
<dbReference type="Gene3D" id="3.40.710.10">
    <property type="entry name" value="DD-peptidase/beta-lactamase superfamily"/>
    <property type="match status" value="1"/>
</dbReference>
<organism evidence="9 10">
    <name type="scientific">Anaerofustis stercorihominis</name>
    <dbReference type="NCBI Taxonomy" id="214853"/>
    <lineage>
        <taxon>Bacteria</taxon>
        <taxon>Bacillati</taxon>
        <taxon>Bacillota</taxon>
        <taxon>Clostridia</taxon>
        <taxon>Eubacteriales</taxon>
        <taxon>Eubacteriaceae</taxon>
        <taxon>Anaerofustis</taxon>
    </lineage>
</organism>
<dbReference type="GO" id="GO:0008658">
    <property type="term" value="F:penicillin binding"/>
    <property type="evidence" value="ECO:0007669"/>
    <property type="project" value="InterPro"/>
</dbReference>
<dbReference type="InterPro" id="IPR012338">
    <property type="entry name" value="Beta-lactam/transpept-like"/>
</dbReference>
<dbReference type="PANTHER" id="PTHR30627:SF6">
    <property type="entry name" value="BETA-LACTAMASE YBXI-RELATED"/>
    <property type="match status" value="1"/>
</dbReference>
<dbReference type="AlphaFoldDB" id="A0A3E3DVV1"/>
<evidence type="ECO:0000259" key="8">
    <source>
        <dbReference type="Pfam" id="PF00905"/>
    </source>
</evidence>
<reference evidence="9 10" key="1">
    <citation type="submission" date="2018-08" db="EMBL/GenBank/DDBJ databases">
        <title>A genome reference for cultivated species of the human gut microbiota.</title>
        <authorList>
            <person name="Zou Y."/>
            <person name="Xue W."/>
            <person name="Luo G."/>
        </authorList>
    </citation>
    <scope>NUCLEOTIDE SEQUENCE [LARGE SCALE GENOMIC DNA]</scope>
    <source>
        <strain evidence="9 10">AM25-6</strain>
    </source>
</reference>
<keyword evidence="7" id="KW-0812">Transmembrane</keyword>
<feature type="domain" description="Penicillin-binding protein transpeptidase" evidence="8">
    <location>
        <begin position="188"/>
        <end position="489"/>
    </location>
</feature>
<evidence type="ECO:0000313" key="10">
    <source>
        <dbReference type="Proteomes" id="UP000261212"/>
    </source>
</evidence>
<dbReference type="InterPro" id="IPR001460">
    <property type="entry name" value="PCN-bd_Tpept"/>
</dbReference>
<comment type="catalytic activity">
    <reaction evidence="1">
        <text>a beta-lactam + H2O = a substituted beta-amino acid</text>
        <dbReference type="Rhea" id="RHEA:20401"/>
        <dbReference type="ChEBI" id="CHEBI:15377"/>
        <dbReference type="ChEBI" id="CHEBI:35627"/>
        <dbReference type="ChEBI" id="CHEBI:140347"/>
        <dbReference type="EC" id="3.5.2.6"/>
    </reaction>
</comment>
<dbReference type="EMBL" id="QUSM01000006">
    <property type="protein sequence ID" value="RGD73424.1"/>
    <property type="molecule type" value="Genomic_DNA"/>
</dbReference>
<evidence type="ECO:0000256" key="1">
    <source>
        <dbReference type="ARBA" id="ARBA00001526"/>
    </source>
</evidence>
<dbReference type="GO" id="GO:0071555">
    <property type="term" value="P:cell wall organization"/>
    <property type="evidence" value="ECO:0007669"/>
    <property type="project" value="TreeGrafter"/>
</dbReference>
<protein>
    <recommendedName>
        <fullName evidence="3">beta-lactamase</fullName>
        <ecNumber evidence="3">3.5.2.6</ecNumber>
    </recommendedName>
</protein>
<dbReference type="Pfam" id="PF00905">
    <property type="entry name" value="Transpeptidase"/>
    <property type="match status" value="1"/>
</dbReference>
<accession>A0A3E3DVV1</accession>
<keyword evidence="7" id="KW-0472">Membrane</keyword>
<dbReference type="EC" id="3.5.2.6" evidence="3"/>
<dbReference type="SUPFAM" id="SSF56519">
    <property type="entry name" value="Penicillin binding protein dimerisation domain"/>
    <property type="match status" value="1"/>
</dbReference>
<evidence type="ECO:0000256" key="2">
    <source>
        <dbReference type="ARBA" id="ARBA00007898"/>
    </source>
</evidence>
<keyword evidence="4" id="KW-0732">Signal</keyword>
<evidence type="ECO:0000256" key="4">
    <source>
        <dbReference type="ARBA" id="ARBA00022729"/>
    </source>
</evidence>
<comment type="similarity">
    <text evidence="2">Belongs to the class-D beta-lactamase family.</text>
</comment>
<evidence type="ECO:0000256" key="6">
    <source>
        <dbReference type="ARBA" id="ARBA00023251"/>
    </source>
</evidence>
<evidence type="ECO:0000313" key="9">
    <source>
        <dbReference type="EMBL" id="RGD73424.1"/>
    </source>
</evidence>
<sequence>MFRDTLEKRIKMLSIFIIFLFILLTAFVVKAFMFQDEDNIKKLASQYEKTIQTYYPRGAILDRNGINFADNSANKKLKVSLQNNTSFNVGKTFIGNIRINEDTTTKDAVEGLSGLELYYNELLNGGTPINIISSIDATGSIINEENYTAVNDHLNEGNTINTTVDYHLQKYTEEYLKKFLKENNFKGGSVVITDVKTGEILTMVSSDETLNKNVLSYQPGSVFKILTLAQALENNAVDLKEEFNCTGKIKIDGVTRYCHEGEGHGKITALEGLSKSCNEVFYRLAKRLNIKDDKGNIISNKVIDYAKELGFGSINDKTNKHKKFILEYDDYYSFVPDNIYNNLDTFNLALGQGKVQATPLMLNTIMSAIANGGIGYQPYIVESVKNTSEDIVDIKQNQIFDLKLKESTIKNLQKALRMVCVDGTAKSNSMDSYGGLAGKTGTAENHEKESPHAWFSGYFSYNDPKYAMTVFIENGGYGSGPALKVFDSISLEMMNMENDKGI</sequence>
<evidence type="ECO:0000256" key="7">
    <source>
        <dbReference type="SAM" id="Phobius"/>
    </source>
</evidence>
<name>A0A3E3DVV1_9FIRM</name>
<proteinExistence type="inferred from homology"/>
<dbReference type="InterPro" id="IPR036138">
    <property type="entry name" value="PBP_dimer_sf"/>
</dbReference>
<dbReference type="PANTHER" id="PTHR30627">
    <property type="entry name" value="PEPTIDOGLYCAN D,D-TRANSPEPTIDASE"/>
    <property type="match status" value="1"/>
</dbReference>
<comment type="caution">
    <text evidence="9">The sequence shown here is derived from an EMBL/GenBank/DDBJ whole genome shotgun (WGS) entry which is preliminary data.</text>
</comment>
<feature type="transmembrane region" description="Helical" evidence="7">
    <location>
        <begin position="12"/>
        <end position="33"/>
    </location>
</feature>
<keyword evidence="7" id="KW-1133">Transmembrane helix</keyword>
<keyword evidence="6" id="KW-0046">Antibiotic resistance</keyword>
<gene>
    <name evidence="9" type="ORF">DW687_10360</name>
</gene>
<evidence type="ECO:0000256" key="5">
    <source>
        <dbReference type="ARBA" id="ARBA00022801"/>
    </source>
</evidence>